<dbReference type="CDD" id="cd07989">
    <property type="entry name" value="LPLAT_AGPAT-like"/>
    <property type="match status" value="1"/>
</dbReference>
<proteinExistence type="predicted"/>
<dbReference type="PANTHER" id="PTHR10434">
    <property type="entry name" value="1-ACYL-SN-GLYCEROL-3-PHOSPHATE ACYLTRANSFERASE"/>
    <property type="match status" value="1"/>
</dbReference>
<organism evidence="7 8">
    <name type="scientific">Hoeflea poritis</name>
    <dbReference type="NCBI Taxonomy" id="2993659"/>
    <lineage>
        <taxon>Bacteria</taxon>
        <taxon>Pseudomonadati</taxon>
        <taxon>Pseudomonadota</taxon>
        <taxon>Alphaproteobacteria</taxon>
        <taxon>Hyphomicrobiales</taxon>
        <taxon>Rhizobiaceae</taxon>
        <taxon>Hoeflea</taxon>
    </lineage>
</organism>
<evidence type="ECO:0000256" key="2">
    <source>
        <dbReference type="ARBA" id="ARBA00022516"/>
    </source>
</evidence>
<evidence type="ECO:0000256" key="5">
    <source>
        <dbReference type="ARBA" id="ARBA00023315"/>
    </source>
</evidence>
<dbReference type="SUPFAM" id="SSF69593">
    <property type="entry name" value="Glycerol-3-phosphate (1)-acyltransferase"/>
    <property type="match status" value="1"/>
</dbReference>
<feature type="domain" description="Phospholipid/glycerol acyltransferase" evidence="6">
    <location>
        <begin position="67"/>
        <end position="186"/>
    </location>
</feature>
<reference evidence="7" key="1">
    <citation type="submission" date="2022-11" db="EMBL/GenBank/DDBJ databases">
        <title>Hoeflea poritis sp. nov., isolated from scleractinian coral Porites lutea.</title>
        <authorList>
            <person name="Zhang G."/>
            <person name="Wei Q."/>
            <person name="Cai L."/>
        </authorList>
    </citation>
    <scope>NUCLEOTIDE SEQUENCE</scope>
    <source>
        <strain evidence="7">E7-10</strain>
    </source>
</reference>
<dbReference type="Proteomes" id="UP001148313">
    <property type="component" value="Unassembled WGS sequence"/>
</dbReference>
<evidence type="ECO:0000313" key="8">
    <source>
        <dbReference type="Proteomes" id="UP001148313"/>
    </source>
</evidence>
<evidence type="ECO:0000313" key="7">
    <source>
        <dbReference type="EMBL" id="MDA4846306.1"/>
    </source>
</evidence>
<keyword evidence="2" id="KW-0444">Lipid biosynthesis</keyword>
<keyword evidence="5 7" id="KW-0012">Acyltransferase</keyword>
<protein>
    <submittedName>
        <fullName evidence="7">Lysophospholipid acyltransferase family protein</fullName>
    </submittedName>
</protein>
<keyword evidence="3" id="KW-0808">Transferase</keyword>
<dbReference type="InterPro" id="IPR002123">
    <property type="entry name" value="Plipid/glycerol_acylTrfase"/>
</dbReference>
<evidence type="ECO:0000259" key="6">
    <source>
        <dbReference type="SMART" id="SM00563"/>
    </source>
</evidence>
<dbReference type="Pfam" id="PF01553">
    <property type="entry name" value="Acyltransferase"/>
    <property type="match status" value="1"/>
</dbReference>
<dbReference type="RefSeq" id="WP_271090044.1">
    <property type="nucleotide sequence ID" value="NZ_JAPJZH010000007.1"/>
</dbReference>
<accession>A0ABT4VNM1</accession>
<gene>
    <name evidence="7" type="ORF">OOZ53_13150</name>
</gene>
<evidence type="ECO:0000256" key="4">
    <source>
        <dbReference type="ARBA" id="ARBA00023098"/>
    </source>
</evidence>
<sequence>MIAWIRIVIVLVLVVLWTLLLLPVQLTSNRFNWKLSWYLPRWWHRVAARLLGLRVITHGELDTHRPLLIAANHSSWKDVVVLSSVADVVFIAKSEVRDWPIFGWLARWQRTVFIERERRRQTGEQVTEVAKRLADGEIVVLFAEGTTSDGNRILDFKSSLFGAAASALDASPTGSVSIQPVAIAYTHANGVPLGRYGRPLAAWPGDTELSPHLLGVLKEGAFDVHVCFGEPVRYDSNSNRKKVTREIEQQVRKMHQEHLYGAGAAAK</sequence>
<name>A0ABT4VNM1_9HYPH</name>
<evidence type="ECO:0000256" key="1">
    <source>
        <dbReference type="ARBA" id="ARBA00005189"/>
    </source>
</evidence>
<dbReference type="SMART" id="SM00563">
    <property type="entry name" value="PlsC"/>
    <property type="match status" value="1"/>
</dbReference>
<comment type="pathway">
    <text evidence="1">Lipid metabolism.</text>
</comment>
<dbReference type="GO" id="GO:0016746">
    <property type="term" value="F:acyltransferase activity"/>
    <property type="evidence" value="ECO:0007669"/>
    <property type="project" value="UniProtKB-KW"/>
</dbReference>
<dbReference type="PANTHER" id="PTHR10434:SF64">
    <property type="entry name" value="1-ACYL-SN-GLYCEROL-3-PHOSPHATE ACYLTRANSFERASE-RELATED"/>
    <property type="match status" value="1"/>
</dbReference>
<comment type="caution">
    <text evidence="7">The sequence shown here is derived from an EMBL/GenBank/DDBJ whole genome shotgun (WGS) entry which is preliminary data.</text>
</comment>
<keyword evidence="4" id="KW-0443">Lipid metabolism</keyword>
<keyword evidence="8" id="KW-1185">Reference proteome</keyword>
<dbReference type="EMBL" id="JAPJZH010000007">
    <property type="protein sequence ID" value="MDA4846306.1"/>
    <property type="molecule type" value="Genomic_DNA"/>
</dbReference>
<evidence type="ECO:0000256" key="3">
    <source>
        <dbReference type="ARBA" id="ARBA00022679"/>
    </source>
</evidence>